<name>A0A0F9NH41_9ZZZZ</name>
<dbReference type="EMBL" id="LAZR01008136">
    <property type="protein sequence ID" value="KKM80727.1"/>
    <property type="molecule type" value="Genomic_DNA"/>
</dbReference>
<comment type="caution">
    <text evidence="1">The sequence shown here is derived from an EMBL/GenBank/DDBJ whole genome shotgun (WGS) entry which is preliminary data.</text>
</comment>
<reference evidence="1" key="1">
    <citation type="journal article" date="2015" name="Nature">
        <title>Complex archaea that bridge the gap between prokaryotes and eukaryotes.</title>
        <authorList>
            <person name="Spang A."/>
            <person name="Saw J.H."/>
            <person name="Jorgensen S.L."/>
            <person name="Zaremba-Niedzwiedzka K."/>
            <person name="Martijn J."/>
            <person name="Lind A.E."/>
            <person name="van Eijk R."/>
            <person name="Schleper C."/>
            <person name="Guy L."/>
            <person name="Ettema T.J."/>
        </authorList>
    </citation>
    <scope>NUCLEOTIDE SEQUENCE</scope>
</reference>
<feature type="non-terminal residue" evidence="1">
    <location>
        <position position="20"/>
    </location>
</feature>
<proteinExistence type="predicted"/>
<gene>
    <name evidence="1" type="ORF">LCGC14_1336850</name>
</gene>
<protein>
    <submittedName>
        <fullName evidence="1">Uncharacterized protein</fullName>
    </submittedName>
</protein>
<accession>A0A0F9NH41</accession>
<dbReference type="AlphaFoldDB" id="A0A0F9NH41"/>
<organism evidence="1">
    <name type="scientific">marine sediment metagenome</name>
    <dbReference type="NCBI Taxonomy" id="412755"/>
    <lineage>
        <taxon>unclassified sequences</taxon>
        <taxon>metagenomes</taxon>
        <taxon>ecological metagenomes</taxon>
    </lineage>
</organism>
<sequence>MFTIKIERKSKDGPFGVEEV</sequence>
<evidence type="ECO:0000313" key="1">
    <source>
        <dbReference type="EMBL" id="KKM80727.1"/>
    </source>
</evidence>